<dbReference type="PaxDb" id="6945-B7QJ98"/>
<keyword evidence="3" id="KW-1185">Reference proteome</keyword>
<dbReference type="VEuPathDB" id="VectorBase:ISCW023215"/>
<evidence type="ECO:0000313" key="3">
    <source>
        <dbReference type="Proteomes" id="UP000001555"/>
    </source>
</evidence>
<dbReference type="InParanoid" id="B7QJ98"/>
<gene>
    <name evidence="1" type="ORF">IscW_ISCW023215</name>
</gene>
<dbReference type="EnsemblMetazoa" id="ISCW023215-RA">
    <property type="protein sequence ID" value="ISCW023215-PA"/>
    <property type="gene ID" value="ISCW023215"/>
</dbReference>
<reference evidence="2" key="2">
    <citation type="submission" date="2020-05" db="UniProtKB">
        <authorList>
            <consortium name="EnsemblMetazoa"/>
        </authorList>
    </citation>
    <scope>IDENTIFICATION</scope>
    <source>
        <strain evidence="2">wikel</strain>
    </source>
</reference>
<dbReference type="EMBL" id="ABJB010974714">
    <property type="status" value="NOT_ANNOTATED_CDS"/>
    <property type="molecule type" value="Genomic_DNA"/>
</dbReference>
<accession>B7QJ98</accession>
<name>B7QJ98_IXOSC</name>
<sequence>MAAGATAVHVSPALRMELEAARLPDARPRRSLARLDGEAAGAPGFVRRTTEARLICAEAVGPGFMCRLGGDLRAGQEGLGDASFARISPGERDSPGALSSLRAVSRRLRAQPQSSNRTAAKGLKCSGGGGLALSGCRLFRVNSMVGELQKCGRMKHYSTGGCAQKCSIQSLL</sequence>
<dbReference type="EMBL" id="DS950928">
    <property type="protein sequence ID" value="EEC18920.1"/>
    <property type="molecule type" value="Genomic_DNA"/>
</dbReference>
<evidence type="ECO:0000313" key="1">
    <source>
        <dbReference type="EMBL" id="EEC18920.1"/>
    </source>
</evidence>
<reference evidence="1 3" key="1">
    <citation type="submission" date="2008-03" db="EMBL/GenBank/DDBJ databases">
        <title>Annotation of Ixodes scapularis.</title>
        <authorList>
            <consortium name="Ixodes scapularis Genome Project Consortium"/>
            <person name="Caler E."/>
            <person name="Hannick L.I."/>
            <person name="Bidwell S."/>
            <person name="Joardar V."/>
            <person name="Thiagarajan M."/>
            <person name="Amedeo P."/>
            <person name="Galinsky K.J."/>
            <person name="Schobel S."/>
            <person name="Inman J."/>
            <person name="Hostetler J."/>
            <person name="Miller J."/>
            <person name="Hammond M."/>
            <person name="Megy K."/>
            <person name="Lawson D."/>
            <person name="Kodira C."/>
            <person name="Sutton G."/>
            <person name="Meyer J."/>
            <person name="Hill C.A."/>
            <person name="Birren B."/>
            <person name="Nene V."/>
            <person name="Collins F."/>
            <person name="Alarcon-Chaidez F."/>
            <person name="Wikel S."/>
            <person name="Strausberg R."/>
        </authorList>
    </citation>
    <scope>NUCLEOTIDE SEQUENCE [LARGE SCALE GENOMIC DNA]</scope>
    <source>
        <strain evidence="3">Wikel</strain>
        <strain evidence="1">Wikel colony</strain>
    </source>
</reference>
<proteinExistence type="predicted"/>
<organism>
    <name type="scientific">Ixodes scapularis</name>
    <name type="common">Black-legged tick</name>
    <name type="synonym">Deer tick</name>
    <dbReference type="NCBI Taxonomy" id="6945"/>
    <lineage>
        <taxon>Eukaryota</taxon>
        <taxon>Metazoa</taxon>
        <taxon>Ecdysozoa</taxon>
        <taxon>Arthropoda</taxon>
        <taxon>Chelicerata</taxon>
        <taxon>Arachnida</taxon>
        <taxon>Acari</taxon>
        <taxon>Parasitiformes</taxon>
        <taxon>Ixodida</taxon>
        <taxon>Ixodoidea</taxon>
        <taxon>Ixodidae</taxon>
        <taxon>Ixodinae</taxon>
        <taxon>Ixodes</taxon>
    </lineage>
</organism>
<dbReference type="Proteomes" id="UP000001555">
    <property type="component" value="Unassembled WGS sequence"/>
</dbReference>
<dbReference type="HOGENOM" id="CLU_1556995_0_0_1"/>
<protein>
    <submittedName>
        <fullName evidence="1 2">Uncharacterized protein</fullName>
    </submittedName>
</protein>
<evidence type="ECO:0000313" key="2">
    <source>
        <dbReference type="EnsemblMetazoa" id="ISCW023215-PA"/>
    </source>
</evidence>
<dbReference type="VEuPathDB" id="VectorBase:ISCI023215"/>
<dbReference type="AlphaFoldDB" id="B7QJ98"/>